<feature type="domain" description="Nuclease associated modular" evidence="2">
    <location>
        <begin position="189"/>
        <end position="205"/>
    </location>
</feature>
<feature type="domain" description="Nuclease associated modular" evidence="2">
    <location>
        <begin position="67"/>
        <end position="83"/>
    </location>
</feature>
<sequence length="537" mass="59613">MEKDASSSLVINDMNATGVLKDNGVNVNGHSKNVLIGINGDRGNDGRPKYGENAAIGLDMPVPTANGGYAHTSSSKAKISAANRGKVPWNKGTPRSHEVRARIAEGVRRRNRERFLVLLAEENISEEEYLERKKTERRKKDAERRTRRTVNGGYTPTEETKQKISQVLKKKYATGEVKRAPRDPAKVRRGFCHSEATKAKIRESLKRKWAEDTEYRKLMTNKTIASGTVASSVRKRIAETLKKKWADPEFRAEMLDKFANRRAVSRSRNQSHRQRISAAMKRKWMDEEYRKRALEGMARGRESSSVNDSVKIVMPIQPKFQTKKAASMTETATNTSGHSSGGDNIRGRRILDPLSPMNTGATVVKRTKTSSSSSSFSSSTNKAMSKGAMVTTQKSKRCLENNSGSSGSGVIGSVMRVASLISTTPGASSIDKSLMMEENELYEQNSEHHPDGCISRLREERRDLYDLLYGDEEKERRSHHHCGAETRNRVSVESSSLSLTGVIAGTSSNTMAAIFGDDDDLDDFDPYGLHDTSPFLS</sequence>
<evidence type="ECO:0000313" key="4">
    <source>
        <dbReference type="Proteomes" id="UP001530315"/>
    </source>
</evidence>
<evidence type="ECO:0000259" key="2">
    <source>
        <dbReference type="SMART" id="SM00496"/>
    </source>
</evidence>
<dbReference type="EMBL" id="JALLAZ020001276">
    <property type="protein sequence ID" value="KAL3777590.1"/>
    <property type="molecule type" value="Genomic_DNA"/>
</dbReference>
<dbReference type="SMART" id="SM00496">
    <property type="entry name" value="IENR2"/>
    <property type="match status" value="3"/>
</dbReference>
<feature type="region of interest" description="Disordered" evidence="1">
    <location>
        <begin position="70"/>
        <end position="96"/>
    </location>
</feature>
<evidence type="ECO:0000313" key="3">
    <source>
        <dbReference type="EMBL" id="KAL3777590.1"/>
    </source>
</evidence>
<feature type="region of interest" description="Disordered" evidence="1">
    <location>
        <begin position="132"/>
        <end position="162"/>
    </location>
</feature>
<proteinExistence type="predicted"/>
<comment type="caution">
    <text evidence="3">The sequence shown here is derived from an EMBL/GenBank/DDBJ whole genome shotgun (WGS) entry which is preliminary data.</text>
</comment>
<feature type="compositionally biased region" description="Basic and acidic residues" evidence="1">
    <location>
        <begin position="132"/>
        <end position="144"/>
    </location>
</feature>
<name>A0ABD3NNC9_9STRA</name>
<dbReference type="Proteomes" id="UP001530315">
    <property type="component" value="Unassembled WGS sequence"/>
</dbReference>
<dbReference type="PANTHER" id="PTHR34199">
    <property type="entry name" value="NUMOD3 MOTIF FAMILY PROTEIN, EXPRESSED"/>
    <property type="match status" value="1"/>
</dbReference>
<dbReference type="AlphaFoldDB" id="A0ABD3NNC9"/>
<organism evidence="3 4">
    <name type="scientific">Stephanodiscus triporus</name>
    <dbReference type="NCBI Taxonomy" id="2934178"/>
    <lineage>
        <taxon>Eukaryota</taxon>
        <taxon>Sar</taxon>
        <taxon>Stramenopiles</taxon>
        <taxon>Ochrophyta</taxon>
        <taxon>Bacillariophyta</taxon>
        <taxon>Coscinodiscophyceae</taxon>
        <taxon>Thalassiosirophycidae</taxon>
        <taxon>Stephanodiscales</taxon>
        <taxon>Stephanodiscaceae</taxon>
        <taxon>Stephanodiscus</taxon>
    </lineage>
</organism>
<feature type="domain" description="Nuclease associated modular" evidence="2">
    <location>
        <begin position="152"/>
        <end position="168"/>
    </location>
</feature>
<feature type="compositionally biased region" description="Polar residues" evidence="1">
    <location>
        <begin position="328"/>
        <end position="342"/>
    </location>
</feature>
<accession>A0ABD3NNC9</accession>
<dbReference type="PANTHER" id="PTHR34199:SF2">
    <property type="entry name" value="NUMOD3 MOTIF FAMILY PROTEIN, EXPRESSED"/>
    <property type="match status" value="1"/>
</dbReference>
<dbReference type="Pfam" id="PF07460">
    <property type="entry name" value="NUMOD3"/>
    <property type="match status" value="2"/>
</dbReference>
<protein>
    <recommendedName>
        <fullName evidence="2">Nuclease associated modular domain-containing protein</fullName>
    </recommendedName>
</protein>
<evidence type="ECO:0000256" key="1">
    <source>
        <dbReference type="SAM" id="MobiDB-lite"/>
    </source>
</evidence>
<reference evidence="3 4" key="1">
    <citation type="submission" date="2024-10" db="EMBL/GenBank/DDBJ databases">
        <title>Updated reference genomes for cyclostephanoid diatoms.</title>
        <authorList>
            <person name="Roberts W.R."/>
            <person name="Alverson A.J."/>
        </authorList>
    </citation>
    <scope>NUCLEOTIDE SEQUENCE [LARGE SCALE GENOMIC DNA]</scope>
    <source>
        <strain evidence="3 4">AJA276-08</strain>
    </source>
</reference>
<dbReference type="InterPro" id="IPR003611">
    <property type="entry name" value="NUMOD3"/>
</dbReference>
<feature type="compositionally biased region" description="Low complexity" evidence="1">
    <location>
        <begin position="370"/>
        <end position="379"/>
    </location>
</feature>
<keyword evidence="4" id="KW-1185">Reference proteome</keyword>
<feature type="region of interest" description="Disordered" evidence="1">
    <location>
        <begin position="321"/>
        <end position="407"/>
    </location>
</feature>
<gene>
    <name evidence="3" type="ORF">ACHAW5_005983</name>
</gene>